<proteinExistence type="predicted"/>
<organism evidence="1 2">
    <name type="scientific">Francisella hispaniensis</name>
    <dbReference type="NCBI Taxonomy" id="622488"/>
    <lineage>
        <taxon>Bacteria</taxon>
        <taxon>Pseudomonadati</taxon>
        <taxon>Pseudomonadota</taxon>
        <taxon>Gammaproteobacteria</taxon>
        <taxon>Thiotrichales</taxon>
        <taxon>Francisellaceae</taxon>
        <taxon>Francisella</taxon>
    </lineage>
</organism>
<name>F4BJR3_9GAMM</name>
<accession>F4BJR3</accession>
<reference evidence="2" key="1">
    <citation type="journal article" date="2011" name="Appl. Environ. Microbiol.">
        <title>Common ancestry and novel genetic traits of Francisella novicida-like isolates from North America and Australia as revealed by comparative genomic analyses.</title>
        <authorList>
            <person name="Siddaramappa S."/>
            <person name="Challacombe J.F."/>
            <person name="Petersen J.M."/>
            <person name="Pillai S."/>
            <person name="Hogg G."/>
            <person name="Kuske C.R."/>
        </authorList>
    </citation>
    <scope>NUCLEOTIDE SEQUENCE [LARGE SCALE GENOMIC DNA]</scope>
    <source>
        <strain evidence="2">3523</strain>
    </source>
</reference>
<sequence>MADDFDEVFELEQSQYSLDNARARLDTFIEYWDHKYYWIEKALKD</sequence>
<gene>
    <name evidence="1" type="ordered locus">FN3523_0550</name>
</gene>
<dbReference type="EMBL" id="CP002558">
    <property type="protein sequence ID" value="AEB28407.1"/>
    <property type="molecule type" value="Genomic_DNA"/>
</dbReference>
<dbReference type="KEGG" id="fcn:FN3523_0550"/>
<dbReference type="Proteomes" id="UP000008303">
    <property type="component" value="Chromosome"/>
</dbReference>
<dbReference type="HOGENOM" id="CLU_3200130_0_0_6"/>
<dbReference type="PATRIC" id="fig|676032.3.peg.552"/>
<dbReference type="AlphaFoldDB" id="F4BJR3"/>
<protein>
    <submittedName>
        <fullName evidence="1">Uncharacterized protein</fullName>
    </submittedName>
</protein>
<evidence type="ECO:0000313" key="1">
    <source>
        <dbReference type="EMBL" id="AEB28407.1"/>
    </source>
</evidence>
<evidence type="ECO:0000313" key="2">
    <source>
        <dbReference type="Proteomes" id="UP000008303"/>
    </source>
</evidence>